<comment type="caution">
    <text evidence="1">The sequence shown here is derived from an EMBL/GenBank/DDBJ whole genome shotgun (WGS) entry which is preliminary data.</text>
</comment>
<dbReference type="PANTHER" id="PTHR47074">
    <property type="entry name" value="BNAC02G40300D PROTEIN"/>
    <property type="match status" value="1"/>
</dbReference>
<dbReference type="AlphaFoldDB" id="A0A445IEX8"/>
<evidence type="ECO:0000313" key="1">
    <source>
        <dbReference type="EMBL" id="RZB84616.1"/>
    </source>
</evidence>
<proteinExistence type="predicted"/>
<organism evidence="1 2">
    <name type="scientific">Glycine soja</name>
    <name type="common">Wild soybean</name>
    <dbReference type="NCBI Taxonomy" id="3848"/>
    <lineage>
        <taxon>Eukaryota</taxon>
        <taxon>Viridiplantae</taxon>
        <taxon>Streptophyta</taxon>
        <taxon>Embryophyta</taxon>
        <taxon>Tracheophyta</taxon>
        <taxon>Spermatophyta</taxon>
        <taxon>Magnoliopsida</taxon>
        <taxon>eudicotyledons</taxon>
        <taxon>Gunneridae</taxon>
        <taxon>Pentapetalae</taxon>
        <taxon>rosids</taxon>
        <taxon>fabids</taxon>
        <taxon>Fabales</taxon>
        <taxon>Fabaceae</taxon>
        <taxon>Papilionoideae</taxon>
        <taxon>50 kb inversion clade</taxon>
        <taxon>NPAAA clade</taxon>
        <taxon>indigoferoid/millettioid clade</taxon>
        <taxon>Phaseoleae</taxon>
        <taxon>Glycine</taxon>
        <taxon>Glycine subgen. Soja</taxon>
    </lineage>
</organism>
<dbReference type="PANTHER" id="PTHR47074:SF48">
    <property type="entry name" value="POLYNUCLEOTIDYL TRANSFERASE, RIBONUCLEASE H-LIKE SUPERFAMILY PROTEIN"/>
    <property type="match status" value="1"/>
</dbReference>
<dbReference type="EMBL" id="QZWG01000011">
    <property type="protein sequence ID" value="RZB84616.1"/>
    <property type="molecule type" value="Genomic_DNA"/>
</dbReference>
<dbReference type="Proteomes" id="UP000289340">
    <property type="component" value="Chromosome 11"/>
</dbReference>
<sequence>MRCQHNILKPQQLSTHLKHINKPSCSKFCIIIWSIWNDLEVSPHISISLAMQFLADWQHARAKSNTTPSSTTNQNSVQWHKPPTGQIKCNMDATIFSHDTRFGVGLCLRDETGRIIRAKTSWHPVLPETAEAEA</sequence>
<evidence type="ECO:0000313" key="2">
    <source>
        <dbReference type="Proteomes" id="UP000289340"/>
    </source>
</evidence>
<accession>A0A445IEX8</accession>
<name>A0A445IEX8_GLYSO</name>
<gene>
    <name evidence="1" type="ORF">D0Y65_032769</name>
</gene>
<evidence type="ECO:0008006" key="3">
    <source>
        <dbReference type="Google" id="ProtNLM"/>
    </source>
</evidence>
<keyword evidence="2" id="KW-1185">Reference proteome</keyword>
<dbReference type="InterPro" id="IPR052929">
    <property type="entry name" value="RNase_H-like_EbsB-rel"/>
</dbReference>
<protein>
    <recommendedName>
        <fullName evidence="3">RNase H type-1 domain-containing protein</fullName>
    </recommendedName>
</protein>
<reference evidence="1 2" key="1">
    <citation type="submission" date="2018-09" db="EMBL/GenBank/DDBJ databases">
        <title>A high-quality reference genome of wild soybean provides a powerful tool to mine soybean genomes.</title>
        <authorList>
            <person name="Xie M."/>
            <person name="Chung C.Y.L."/>
            <person name="Li M.-W."/>
            <person name="Wong F.-L."/>
            <person name="Chan T.-F."/>
            <person name="Lam H.-M."/>
        </authorList>
    </citation>
    <scope>NUCLEOTIDE SEQUENCE [LARGE SCALE GENOMIC DNA]</scope>
    <source>
        <strain evidence="2">cv. W05</strain>
        <tissue evidence="1">Hypocotyl of etiolated seedlings</tissue>
    </source>
</reference>